<gene>
    <name evidence="9" type="ORF">BEL07_27400</name>
</gene>
<evidence type="ECO:0000259" key="8">
    <source>
        <dbReference type="PROSITE" id="PS51379"/>
    </source>
</evidence>
<feature type="region of interest" description="Disordered" evidence="6">
    <location>
        <begin position="743"/>
        <end position="845"/>
    </location>
</feature>
<evidence type="ECO:0000256" key="7">
    <source>
        <dbReference type="SAM" id="Phobius"/>
    </source>
</evidence>
<feature type="transmembrane region" description="Helical" evidence="7">
    <location>
        <begin position="67"/>
        <end position="92"/>
    </location>
</feature>
<dbReference type="GO" id="GO:0016491">
    <property type="term" value="F:oxidoreductase activity"/>
    <property type="evidence" value="ECO:0007669"/>
    <property type="project" value="UniProtKB-KW"/>
</dbReference>
<dbReference type="EMBL" id="MCHX01000110">
    <property type="protein sequence ID" value="OFJ50583.1"/>
    <property type="molecule type" value="Genomic_DNA"/>
</dbReference>
<feature type="domain" description="4Fe-4S ferredoxin-type" evidence="8">
    <location>
        <begin position="389"/>
        <end position="421"/>
    </location>
</feature>
<evidence type="ECO:0000256" key="3">
    <source>
        <dbReference type="ARBA" id="ARBA00023002"/>
    </source>
</evidence>
<accession>A0A1E8PW93</accession>
<feature type="transmembrane region" description="Helical" evidence="7">
    <location>
        <begin position="208"/>
        <end position="226"/>
    </location>
</feature>
<evidence type="ECO:0000313" key="10">
    <source>
        <dbReference type="Proteomes" id="UP000178953"/>
    </source>
</evidence>
<sequence length="1082" mass="113845">MIIGVLATVVVGALAVKRVLWLTNLIRSGAKTIDEGARKDNLSERITTQFKEVFAQTRLLRWSIPGIAHFFTMWGFFILATVYLEAFGVLFYPKFAIPFVGHWNALGFLQDFFALAVLFGIIVFAIIRLRSEPKEYGRDSRFYGSHTGGAWLILFMIFNVIWTYALFRGAAVATENLPYGWGAFFSHGMGTILSPLGETPNIIIERVALLLHIGVMLVFLLIVLHSKHLHIGLAPINVTFKRLPNALGPLLPMEHDGKYIDFEDPDEDAVFGRGKIEDFTWKGYLDFTTCTECGRCQSQCPAWNTGKPLSPKLVIMNLRDHLFAKAPYILGDKESPLENTPEGGLAENLKGEKKHDEHAHDHVPESGFERIMGSGPEQATRPLVGTLEEGGVIDPDVLWSCTTCGACVEQCPVDIEHIDHIVDMRRYQVMVASEFPAELSGLFKNLETKGNPWGASARDRTAWINEVDFDVPVYGEDVDSFDGFEYLFYVGCAGAFEDRAKKTTKAVAELLAAADVKFLVLGSAESCNGDSARRSGNEFLFQQLAAQNKETIDELFEGTETIDRKIVVTCPHCFNTIGREYKQLGANYTVVHHTQLLNRLVRDKKLVPVASVSQDVTYHDPCYLGRHNKEYSAPRELIGASGAKLTEMPRHADRGLCCGAGGARMWMEEHIGKRVNHERVEEALNTDAEKIATGCPFCRVMMTDGVGDRAEAIGKQEVEVLDVAQLLLGALDKDAITLPEKGAAAKWSAERAEQRAATKTEEAPAEKTAAELPDEPADVPTEEATAAAAPEAAPVAPAKGGLGMAGGVKKPGAKKAPSASASAPPTEEAAPAGEAPADAKPAAAKGGLGMAGGIKKPGAKKAAPAAASAAPAEAAPADTASEAPAKPVAKGGLGMAGGIKKPGAKKAAPAAASAAPADAAPAESEAVADTSPKPATAKGGLGLAGGIKKPGAKKAAPAAATPAAPADAETSAAPAEATASSAEVSAEPEAPAAPKPPTAKGGLGLAGGIKKPGQKKAAAPAAAAPAATPEPATEQADEPAEQSSNGDAATNGDTAPAAESAAPSVPVKGLGIAPGARRPGKR</sequence>
<dbReference type="Proteomes" id="UP000178953">
    <property type="component" value="Unassembled WGS sequence"/>
</dbReference>
<dbReference type="InterPro" id="IPR051460">
    <property type="entry name" value="HdrC_iron-sulfur_subunit"/>
</dbReference>
<feature type="compositionally biased region" description="Polar residues" evidence="6">
    <location>
        <begin position="1043"/>
        <end position="1053"/>
    </location>
</feature>
<dbReference type="GO" id="GO:0051539">
    <property type="term" value="F:4 iron, 4 sulfur cluster binding"/>
    <property type="evidence" value="ECO:0007669"/>
    <property type="project" value="UniProtKB-KW"/>
</dbReference>
<keyword evidence="1" id="KW-0004">4Fe-4S</keyword>
<feature type="transmembrane region" description="Helical" evidence="7">
    <location>
        <begin position="179"/>
        <end position="196"/>
    </location>
</feature>
<feature type="domain" description="4Fe-4S ferredoxin-type" evidence="8">
    <location>
        <begin position="281"/>
        <end position="311"/>
    </location>
</feature>
<name>A0A1E8PW93_9MYCO</name>
<dbReference type="SUPFAM" id="SSF46548">
    <property type="entry name" value="alpha-helical ferredoxin"/>
    <property type="match status" value="1"/>
</dbReference>
<dbReference type="InterPro" id="IPR017896">
    <property type="entry name" value="4Fe4S_Fe-S-bd"/>
</dbReference>
<feature type="transmembrane region" description="Helical" evidence="7">
    <location>
        <begin position="150"/>
        <end position="167"/>
    </location>
</feature>
<keyword evidence="2" id="KW-0479">Metal-binding</keyword>
<feature type="compositionally biased region" description="Low complexity" evidence="6">
    <location>
        <begin position="782"/>
        <end position="798"/>
    </location>
</feature>
<keyword evidence="3" id="KW-0560">Oxidoreductase</keyword>
<dbReference type="GO" id="GO:0005886">
    <property type="term" value="C:plasma membrane"/>
    <property type="evidence" value="ECO:0007669"/>
    <property type="project" value="TreeGrafter"/>
</dbReference>
<keyword evidence="7" id="KW-0472">Membrane</keyword>
<proteinExistence type="predicted"/>
<evidence type="ECO:0000256" key="2">
    <source>
        <dbReference type="ARBA" id="ARBA00022723"/>
    </source>
</evidence>
<dbReference type="InterPro" id="IPR009051">
    <property type="entry name" value="Helical_ferredxn"/>
</dbReference>
<evidence type="ECO:0000313" key="9">
    <source>
        <dbReference type="EMBL" id="OFJ50583.1"/>
    </source>
</evidence>
<dbReference type="PROSITE" id="PS00198">
    <property type="entry name" value="4FE4S_FER_1"/>
    <property type="match status" value="2"/>
</dbReference>
<evidence type="ECO:0000256" key="4">
    <source>
        <dbReference type="ARBA" id="ARBA00023004"/>
    </source>
</evidence>
<dbReference type="GO" id="GO:0046872">
    <property type="term" value="F:metal ion binding"/>
    <property type="evidence" value="ECO:0007669"/>
    <property type="project" value="UniProtKB-KW"/>
</dbReference>
<keyword evidence="5" id="KW-0411">Iron-sulfur</keyword>
<comment type="caution">
    <text evidence="9">The sequence shown here is derived from an EMBL/GenBank/DDBJ whole genome shotgun (WGS) entry which is preliminary data.</text>
</comment>
<dbReference type="AlphaFoldDB" id="A0A1E8PW93"/>
<dbReference type="OrthoDB" id="9794954at2"/>
<dbReference type="PANTHER" id="PTHR43255:SF1">
    <property type="entry name" value="IRON-SULFUR-BINDING OXIDOREDUCTASE FADF-RELATED"/>
    <property type="match status" value="1"/>
</dbReference>
<evidence type="ECO:0000256" key="1">
    <source>
        <dbReference type="ARBA" id="ARBA00022485"/>
    </source>
</evidence>
<feature type="compositionally biased region" description="Low complexity" evidence="6">
    <location>
        <begin position="807"/>
        <end position="845"/>
    </location>
</feature>
<feature type="compositionally biased region" description="Acidic residues" evidence="6">
    <location>
        <begin position="772"/>
        <end position="781"/>
    </location>
</feature>
<dbReference type="Pfam" id="PF13187">
    <property type="entry name" value="Fer4_9"/>
    <property type="match status" value="1"/>
</dbReference>
<keyword evidence="7" id="KW-0812">Transmembrane</keyword>
<feature type="region of interest" description="Disordered" evidence="6">
    <location>
        <begin position="863"/>
        <end position="886"/>
    </location>
</feature>
<keyword evidence="4" id="KW-0408">Iron</keyword>
<organism evidence="9 10">
    <name type="scientific">Mycolicibacterium grossiae</name>
    <dbReference type="NCBI Taxonomy" id="1552759"/>
    <lineage>
        <taxon>Bacteria</taxon>
        <taxon>Bacillati</taxon>
        <taxon>Actinomycetota</taxon>
        <taxon>Actinomycetes</taxon>
        <taxon>Mycobacteriales</taxon>
        <taxon>Mycobacteriaceae</taxon>
        <taxon>Mycolicibacterium</taxon>
    </lineage>
</organism>
<keyword evidence="7" id="KW-1133">Transmembrane helix</keyword>
<feature type="transmembrane region" description="Helical" evidence="7">
    <location>
        <begin position="112"/>
        <end position="129"/>
    </location>
</feature>
<dbReference type="PROSITE" id="PS51379">
    <property type="entry name" value="4FE4S_FER_2"/>
    <property type="match status" value="2"/>
</dbReference>
<feature type="region of interest" description="Disordered" evidence="6">
    <location>
        <begin position="901"/>
        <end position="1082"/>
    </location>
</feature>
<dbReference type="InterPro" id="IPR004017">
    <property type="entry name" value="Cys_rich_dom"/>
</dbReference>
<dbReference type="PANTHER" id="PTHR43255">
    <property type="entry name" value="IRON-SULFUR-BINDING OXIDOREDUCTASE FADF-RELATED-RELATED"/>
    <property type="match status" value="1"/>
</dbReference>
<reference evidence="9 10" key="1">
    <citation type="submission" date="2016-09" db="EMBL/GenBank/DDBJ databases">
        <title>genome sequence of Mycobacterium sp. 739 SCH.</title>
        <authorList>
            <person name="Greninger A.L."/>
            <person name="Qin X."/>
            <person name="Jerome K."/>
            <person name="Vora S."/>
            <person name="Quinn K."/>
        </authorList>
    </citation>
    <scope>NUCLEOTIDE SEQUENCE [LARGE SCALE GENOMIC DNA]</scope>
    <source>
        <strain evidence="9 10">SCH</strain>
    </source>
</reference>
<dbReference type="Gene3D" id="1.10.1060.10">
    <property type="entry name" value="Alpha-helical ferredoxin"/>
    <property type="match status" value="1"/>
</dbReference>
<evidence type="ECO:0000256" key="6">
    <source>
        <dbReference type="SAM" id="MobiDB-lite"/>
    </source>
</evidence>
<feature type="compositionally biased region" description="Low complexity" evidence="6">
    <location>
        <begin position="946"/>
        <end position="990"/>
    </location>
</feature>
<dbReference type="InterPro" id="IPR017900">
    <property type="entry name" value="4Fe4S_Fe_S_CS"/>
</dbReference>
<feature type="compositionally biased region" description="Low complexity" evidence="6">
    <location>
        <begin position="1055"/>
        <end position="1067"/>
    </location>
</feature>
<dbReference type="RefSeq" id="WP_070356196.1">
    <property type="nucleotide sequence ID" value="NZ_CP043474.1"/>
</dbReference>
<feature type="compositionally biased region" description="Low complexity" evidence="6">
    <location>
        <begin position="1017"/>
        <end position="1034"/>
    </location>
</feature>
<keyword evidence="10" id="KW-1185">Reference proteome</keyword>
<feature type="compositionally biased region" description="Basic and acidic residues" evidence="6">
    <location>
        <begin position="748"/>
        <end position="769"/>
    </location>
</feature>
<evidence type="ECO:0000256" key="5">
    <source>
        <dbReference type="ARBA" id="ARBA00023014"/>
    </source>
</evidence>
<feature type="compositionally biased region" description="Low complexity" evidence="6">
    <location>
        <begin position="901"/>
        <end position="922"/>
    </location>
</feature>
<protein>
    <submittedName>
        <fullName evidence="9">Fe-S oxidoreductase</fullName>
    </submittedName>
</protein>
<dbReference type="Pfam" id="PF02754">
    <property type="entry name" value="CCG"/>
    <property type="match status" value="2"/>
</dbReference>